<protein>
    <submittedName>
        <fullName evidence="1">DUF4256 domain-containing protein</fullName>
    </submittedName>
</protein>
<organism evidence="1 2">
    <name type="scientific">Paraeggerthella hongkongensis</name>
    <dbReference type="NCBI Taxonomy" id="230658"/>
    <lineage>
        <taxon>Bacteria</taxon>
        <taxon>Bacillati</taxon>
        <taxon>Actinomycetota</taxon>
        <taxon>Coriobacteriia</taxon>
        <taxon>Eggerthellales</taxon>
        <taxon>Eggerthellaceae</taxon>
        <taxon>Paraeggerthella</taxon>
    </lineage>
</organism>
<evidence type="ECO:0000313" key="2">
    <source>
        <dbReference type="Proteomes" id="UP000278632"/>
    </source>
</evidence>
<dbReference type="RefSeq" id="WP_123193010.1">
    <property type="nucleotide sequence ID" value="NZ_QICD01000035.1"/>
</dbReference>
<dbReference type="OrthoDB" id="8442276at2"/>
<name>A0A3N0AWB8_9ACTN</name>
<dbReference type="Proteomes" id="UP000278632">
    <property type="component" value="Unassembled WGS sequence"/>
</dbReference>
<proteinExistence type="predicted"/>
<reference evidence="2" key="1">
    <citation type="submission" date="2018-05" db="EMBL/GenBank/DDBJ databases">
        <title>Genome Sequencing of selected type strains of the family Eggerthellaceae.</title>
        <authorList>
            <person name="Danylec N."/>
            <person name="Stoll D.A."/>
            <person name="Doetsch A."/>
            <person name="Huch M."/>
        </authorList>
    </citation>
    <scope>NUCLEOTIDE SEQUENCE [LARGE SCALE GENOMIC DNA]</scope>
    <source>
        <strain evidence="2">DSM 16106</strain>
    </source>
</reference>
<sequence>MESVHSEADRDFDDLLTTLRVRFEQHPERHLDASWDDVRLRLAAAPGKLAVLQVMEASGGQPDVVRDRAAGDALAFFDCSSESPAGRRGLCYDDAALQIRKRNKPKGSALGMADAMGARILTEAQYRGLQEVGAFDLKTSSWIDTPDDVRALGGALFCDRRYNRVFTFHNGADSYYAARGFRAMLEL</sequence>
<dbReference type="InterPro" id="IPR025352">
    <property type="entry name" value="DUF4256"/>
</dbReference>
<gene>
    <name evidence="1" type="ORF">DMP08_11440</name>
</gene>
<dbReference type="EMBL" id="QICD01000035">
    <property type="protein sequence ID" value="RNL38864.1"/>
    <property type="molecule type" value="Genomic_DNA"/>
</dbReference>
<accession>A0A3N0AWB8</accession>
<dbReference type="AlphaFoldDB" id="A0A3N0AWB8"/>
<dbReference type="Pfam" id="PF14066">
    <property type="entry name" value="DUF4256"/>
    <property type="match status" value="1"/>
</dbReference>
<keyword evidence="2" id="KW-1185">Reference proteome</keyword>
<evidence type="ECO:0000313" key="1">
    <source>
        <dbReference type="EMBL" id="RNL38864.1"/>
    </source>
</evidence>
<comment type="caution">
    <text evidence="1">The sequence shown here is derived from an EMBL/GenBank/DDBJ whole genome shotgun (WGS) entry which is preliminary data.</text>
</comment>